<dbReference type="PROSITE" id="PS50181">
    <property type="entry name" value="FBOX"/>
    <property type="match status" value="1"/>
</dbReference>
<evidence type="ECO:0000313" key="4">
    <source>
        <dbReference type="Proteomes" id="UP001209540"/>
    </source>
</evidence>
<protein>
    <recommendedName>
        <fullName evidence="2">F-box domain-containing protein</fullName>
    </recommendedName>
</protein>
<reference evidence="3" key="1">
    <citation type="journal article" date="2022" name="IScience">
        <title>Evolution of zygomycete secretomes and the origins of terrestrial fungal ecologies.</title>
        <authorList>
            <person name="Chang Y."/>
            <person name="Wang Y."/>
            <person name="Mondo S."/>
            <person name="Ahrendt S."/>
            <person name="Andreopoulos W."/>
            <person name="Barry K."/>
            <person name="Beard J."/>
            <person name="Benny G.L."/>
            <person name="Blankenship S."/>
            <person name="Bonito G."/>
            <person name="Cuomo C."/>
            <person name="Desiro A."/>
            <person name="Gervers K.A."/>
            <person name="Hundley H."/>
            <person name="Kuo A."/>
            <person name="LaButti K."/>
            <person name="Lang B.F."/>
            <person name="Lipzen A."/>
            <person name="O'Donnell K."/>
            <person name="Pangilinan J."/>
            <person name="Reynolds N."/>
            <person name="Sandor L."/>
            <person name="Smith M.E."/>
            <person name="Tsang A."/>
            <person name="Grigoriev I.V."/>
            <person name="Stajich J.E."/>
            <person name="Spatafora J.W."/>
        </authorList>
    </citation>
    <scope>NUCLEOTIDE SEQUENCE</scope>
    <source>
        <strain evidence="3">RSA 2281</strain>
    </source>
</reference>
<proteinExistence type="predicted"/>
<dbReference type="InterPro" id="IPR001810">
    <property type="entry name" value="F-box_dom"/>
</dbReference>
<dbReference type="SUPFAM" id="SSF81383">
    <property type="entry name" value="F-box domain"/>
    <property type="match status" value="1"/>
</dbReference>
<dbReference type="EMBL" id="JAIXMP010000011">
    <property type="protein sequence ID" value="KAI9264912.1"/>
    <property type="molecule type" value="Genomic_DNA"/>
</dbReference>
<keyword evidence="4" id="KW-1185">Reference proteome</keyword>
<dbReference type="SUPFAM" id="SSF48452">
    <property type="entry name" value="TPR-like"/>
    <property type="match status" value="1"/>
</dbReference>
<feature type="region of interest" description="Disordered" evidence="1">
    <location>
        <begin position="73"/>
        <end position="97"/>
    </location>
</feature>
<dbReference type="InterPro" id="IPR011990">
    <property type="entry name" value="TPR-like_helical_dom_sf"/>
</dbReference>
<dbReference type="Gene3D" id="1.25.40.10">
    <property type="entry name" value="Tetratricopeptide repeat domain"/>
    <property type="match status" value="1"/>
</dbReference>
<dbReference type="CDD" id="cd09917">
    <property type="entry name" value="F-box_SF"/>
    <property type="match status" value="1"/>
</dbReference>
<evidence type="ECO:0000256" key="1">
    <source>
        <dbReference type="SAM" id="MobiDB-lite"/>
    </source>
</evidence>
<reference evidence="3" key="2">
    <citation type="submission" date="2023-02" db="EMBL/GenBank/DDBJ databases">
        <authorList>
            <consortium name="DOE Joint Genome Institute"/>
            <person name="Mondo S.J."/>
            <person name="Chang Y."/>
            <person name="Wang Y."/>
            <person name="Ahrendt S."/>
            <person name="Andreopoulos W."/>
            <person name="Barry K."/>
            <person name="Beard J."/>
            <person name="Benny G.L."/>
            <person name="Blankenship S."/>
            <person name="Bonito G."/>
            <person name="Cuomo C."/>
            <person name="Desiro A."/>
            <person name="Gervers K.A."/>
            <person name="Hundley H."/>
            <person name="Kuo A."/>
            <person name="LaButti K."/>
            <person name="Lang B.F."/>
            <person name="Lipzen A."/>
            <person name="O'Donnell K."/>
            <person name="Pangilinan J."/>
            <person name="Reynolds N."/>
            <person name="Sandor L."/>
            <person name="Smith M.W."/>
            <person name="Tsang A."/>
            <person name="Grigoriev I.V."/>
            <person name="Stajich J.E."/>
            <person name="Spatafora J.W."/>
        </authorList>
    </citation>
    <scope>NUCLEOTIDE SEQUENCE</scope>
    <source>
        <strain evidence="3">RSA 2281</strain>
    </source>
</reference>
<comment type="caution">
    <text evidence="3">The sequence shown here is derived from an EMBL/GenBank/DDBJ whole genome shotgun (WGS) entry which is preliminary data.</text>
</comment>
<sequence length="379" mass="43389">MATKRLKLVELNKKAMEYENGQNYNQSLRYANSMIQLDNEYSDGYFRKASAYFGLGRYQDVIALCDSGKKEEKATSRRSRATSSSNSSISSRTRNNNITTGMEPKFVFLRKNALERLIAEGGFKIDFVASKTSSLPRELIYEVFSYIGFRTFFTCTHVSRYWRAVLMSSVWPERLPEFREHPLTSLTHEEMVLFEASLRGENDRFMLTINQEERNRLTMVLNMGNCGLYSIDMGGNLQSMAHIIRANRDTLKEVTISSTILTHTVSFLFNALKDCSVSRILFTGPFEVVESPTLTDLVTSLLDIHITSFHTQQYCMRSRVPMYMAFVVTFFLKSCPNLQSLIVHPLEDHRGLSRHALRDIQTLRPANLTTLEFGTTTPS</sequence>
<feature type="domain" description="F-box" evidence="2">
    <location>
        <begin position="129"/>
        <end position="174"/>
    </location>
</feature>
<dbReference type="Pfam" id="PF12937">
    <property type="entry name" value="F-box-like"/>
    <property type="match status" value="1"/>
</dbReference>
<dbReference type="Proteomes" id="UP001209540">
    <property type="component" value="Unassembled WGS sequence"/>
</dbReference>
<feature type="compositionally biased region" description="Low complexity" evidence="1">
    <location>
        <begin position="81"/>
        <end position="97"/>
    </location>
</feature>
<accession>A0AAD5K1G3</accession>
<dbReference type="Gene3D" id="1.20.1280.50">
    <property type="match status" value="1"/>
</dbReference>
<organism evidence="3 4">
    <name type="scientific">Phascolomyces articulosus</name>
    <dbReference type="NCBI Taxonomy" id="60185"/>
    <lineage>
        <taxon>Eukaryota</taxon>
        <taxon>Fungi</taxon>
        <taxon>Fungi incertae sedis</taxon>
        <taxon>Mucoromycota</taxon>
        <taxon>Mucoromycotina</taxon>
        <taxon>Mucoromycetes</taxon>
        <taxon>Mucorales</taxon>
        <taxon>Lichtheimiaceae</taxon>
        <taxon>Phascolomyces</taxon>
    </lineage>
</organism>
<dbReference type="AlphaFoldDB" id="A0AAD5K1G3"/>
<gene>
    <name evidence="3" type="ORF">BDA99DRAFT_604249</name>
</gene>
<evidence type="ECO:0000259" key="2">
    <source>
        <dbReference type="PROSITE" id="PS50181"/>
    </source>
</evidence>
<name>A0AAD5K1G3_9FUNG</name>
<dbReference type="InterPro" id="IPR036047">
    <property type="entry name" value="F-box-like_dom_sf"/>
</dbReference>
<dbReference type="SMART" id="SM00256">
    <property type="entry name" value="FBOX"/>
    <property type="match status" value="1"/>
</dbReference>
<evidence type="ECO:0000313" key="3">
    <source>
        <dbReference type="EMBL" id="KAI9264912.1"/>
    </source>
</evidence>